<dbReference type="InterPro" id="IPR023405">
    <property type="entry name" value="Topo_IA_core_domain"/>
</dbReference>
<dbReference type="NCBIfam" id="TIGR01051">
    <property type="entry name" value="topA_bact"/>
    <property type="match status" value="1"/>
</dbReference>
<dbReference type="EMBL" id="MFDE01000038">
    <property type="protein sequence ID" value="OGE37650.1"/>
    <property type="molecule type" value="Genomic_DNA"/>
</dbReference>
<dbReference type="SMART" id="SM00437">
    <property type="entry name" value="TOP1Ac"/>
    <property type="match status" value="1"/>
</dbReference>
<evidence type="ECO:0000256" key="3">
    <source>
        <dbReference type="ARBA" id="ARBA00022723"/>
    </source>
</evidence>
<accession>A0A1F5K9Z2</accession>
<evidence type="ECO:0000256" key="1">
    <source>
        <dbReference type="ARBA" id="ARBA00000213"/>
    </source>
</evidence>
<dbReference type="InterPro" id="IPR034149">
    <property type="entry name" value="TOPRIM_TopoI"/>
</dbReference>
<evidence type="ECO:0000256" key="8">
    <source>
        <dbReference type="ARBA" id="ARBA00023125"/>
    </source>
</evidence>
<dbReference type="InterPro" id="IPR013826">
    <property type="entry name" value="Topo_IA_cen_sub3"/>
</dbReference>
<dbReference type="InterPro" id="IPR006171">
    <property type="entry name" value="TOPRIM_dom"/>
</dbReference>
<dbReference type="PROSITE" id="PS52039">
    <property type="entry name" value="TOPO_IA_2"/>
    <property type="match status" value="1"/>
</dbReference>
<dbReference type="GO" id="GO:0005694">
    <property type="term" value="C:chromosome"/>
    <property type="evidence" value="ECO:0007669"/>
    <property type="project" value="InterPro"/>
</dbReference>
<feature type="site" description="Interaction with DNA" evidence="10">
    <location>
        <position position="148"/>
    </location>
</feature>
<dbReference type="HAMAP" id="MF_00952">
    <property type="entry name" value="Topoisom_1_prok"/>
    <property type="match status" value="1"/>
</dbReference>
<feature type="region of interest" description="Interaction with DNA" evidence="10">
    <location>
        <begin position="171"/>
        <end position="176"/>
    </location>
</feature>
<comment type="function">
    <text evidence="10">Releases the supercoiling and torsional tension of DNA, which is introduced during the DNA replication and transcription, by transiently cleaving and rejoining one strand of the DNA duplex. Introduces a single-strand break via transesterification at a target site in duplex DNA. The scissile phosphodiester is attacked by the catalytic tyrosine of the enzyme, resulting in the formation of a DNA-(5'-phosphotyrosyl)-enzyme intermediate and the expulsion of a 3'-OH DNA strand. The free DNA strand then undergoes passage around the unbroken strand, thus removing DNA supercoils. Finally, in the religation step, the DNA 3'-OH attacks the covalent intermediate to expel the active-site tyrosine and restore the DNA phosphodiester backbone.</text>
</comment>
<dbReference type="InterPro" id="IPR013824">
    <property type="entry name" value="Topo_IA_cen_sub1"/>
</dbReference>
<evidence type="ECO:0000256" key="9">
    <source>
        <dbReference type="ARBA" id="ARBA00023235"/>
    </source>
</evidence>
<proteinExistence type="inferred from homology"/>
<dbReference type="Gene3D" id="1.10.460.10">
    <property type="entry name" value="Topoisomerase I, domain 2"/>
    <property type="match status" value="1"/>
</dbReference>
<sequence>MQNLVIVESPTKARTLERFLGSDYKIIASMGHVRDLPKSEIGVDTEHEFEPKYIIPRDKRKRVNELKKEAGAAKILWLATDPDREGEAIAWHIAELLRNSEVTSNKKQVTKNIKRVVFHEITEEAIKEAFKHPRDLDLNLIDAQQARRVLDRLVGYKLSPLLWQKIKRGLSAGRVQSVALRLIVEKEKEVLAFKPVEYWSIEAELSKHLRGEHKVTSRSHLGGGDRFVATLIEKDGKKLEIKNKKDADKHVNNLEKAKYSVSKITKKEVKRYPAPPFTTSTLQQTAANRLGFTSKKTMMLAQNLYEQGFITYMRTDSVNLAVSAISAARDFIGKNFGNKYLPKEARVYKSKSKNAQEAHEAIRSTDVTLQGDSLRSYDGLNKDHIKLYDLIRMRFLACQMNEALLNQTSVDIKAGLYTLRATGSVIKFDGWLKLMDNGKLIPQQSSGQAIENEKEEENNKEKILPELAAGENLDLLQLLPDQHSTEPPPRYNEASLIKKLEELGIGRPSTYAPIISTIQERFYVERLERKFIPTSLGFSVNDFIVKYFPDIVDYQFTAAMENELDEVARGERKWRPAIKEFYTPFEKKIEETETVAEHVKLEVELAGKKCPDCGKELVVRTGRFGKFFACSGFPDCKHTEGMEQITDVKCPEDGGDIVVRRTKRGKTFYGCKNWPGCKFASWTKPKSTSVIASEAKQSSE</sequence>
<dbReference type="InterPro" id="IPR013825">
    <property type="entry name" value="Topo_IA_cen_sub2"/>
</dbReference>
<keyword evidence="6" id="KW-0460">Magnesium</keyword>
<dbReference type="SUPFAM" id="SSF56712">
    <property type="entry name" value="Prokaryotic type I DNA topoisomerase"/>
    <property type="match status" value="1"/>
</dbReference>
<keyword evidence="4" id="KW-0863">Zinc-finger</keyword>
<dbReference type="GO" id="GO:0008270">
    <property type="term" value="F:zinc ion binding"/>
    <property type="evidence" value="ECO:0007669"/>
    <property type="project" value="UniProtKB-KW"/>
</dbReference>
<feature type="site" description="Interaction with DNA" evidence="10">
    <location>
        <position position="32"/>
    </location>
</feature>
<dbReference type="Gene3D" id="2.70.20.10">
    <property type="entry name" value="Topoisomerase I, domain 3"/>
    <property type="match status" value="1"/>
</dbReference>
<dbReference type="PROSITE" id="PS50880">
    <property type="entry name" value="TOPRIM"/>
    <property type="match status" value="1"/>
</dbReference>
<reference evidence="13 14" key="1">
    <citation type="journal article" date="2016" name="Nat. Commun.">
        <title>Thousands of microbial genomes shed light on interconnected biogeochemical processes in an aquifer system.</title>
        <authorList>
            <person name="Anantharaman K."/>
            <person name="Brown C.T."/>
            <person name="Hug L.A."/>
            <person name="Sharon I."/>
            <person name="Castelle C.J."/>
            <person name="Probst A.J."/>
            <person name="Thomas B.C."/>
            <person name="Singh A."/>
            <person name="Wilkins M.J."/>
            <person name="Karaoz U."/>
            <person name="Brodie E.L."/>
            <person name="Williams K.H."/>
            <person name="Hubbard S.S."/>
            <person name="Banfield J.F."/>
        </authorList>
    </citation>
    <scope>NUCLEOTIDE SEQUENCE [LARGE SCALE GENOMIC DNA]</scope>
</reference>
<dbReference type="Pfam" id="PF01131">
    <property type="entry name" value="Topoisom_bac"/>
    <property type="match status" value="1"/>
</dbReference>
<dbReference type="Gene3D" id="3.30.65.10">
    <property type="entry name" value="Bacterial Topoisomerase I, domain 1"/>
    <property type="match status" value="2"/>
</dbReference>
<dbReference type="Pfam" id="PF01751">
    <property type="entry name" value="Toprim"/>
    <property type="match status" value="1"/>
</dbReference>
<dbReference type="InterPro" id="IPR013498">
    <property type="entry name" value="Topo_IA_Znf"/>
</dbReference>
<keyword evidence="7 10" id="KW-0799">Topoisomerase</keyword>
<organism evidence="13 14">
    <name type="scientific">Candidatus Daviesbacteria bacterium RIFCSPHIGHO2_12_FULL_37_11</name>
    <dbReference type="NCBI Taxonomy" id="1797777"/>
    <lineage>
        <taxon>Bacteria</taxon>
        <taxon>Candidatus Daviesiibacteriota</taxon>
    </lineage>
</organism>
<evidence type="ECO:0000259" key="12">
    <source>
        <dbReference type="PROSITE" id="PS52039"/>
    </source>
</evidence>
<evidence type="ECO:0000256" key="2">
    <source>
        <dbReference type="ARBA" id="ARBA00009446"/>
    </source>
</evidence>
<evidence type="ECO:0000259" key="11">
    <source>
        <dbReference type="PROSITE" id="PS50880"/>
    </source>
</evidence>
<gene>
    <name evidence="10" type="primary">topA</name>
    <name evidence="13" type="ORF">A3F00_04320</name>
</gene>
<evidence type="ECO:0000313" key="13">
    <source>
        <dbReference type="EMBL" id="OGE37650.1"/>
    </source>
</evidence>
<dbReference type="SMART" id="SM00493">
    <property type="entry name" value="TOPRIM"/>
    <property type="match status" value="1"/>
</dbReference>
<comment type="similarity">
    <text evidence="2 10">Belongs to the type IA topoisomerase family.</text>
</comment>
<protein>
    <recommendedName>
        <fullName evidence="10">DNA topoisomerase 1</fullName>
        <ecNumber evidence="10">5.6.2.1</ecNumber>
    </recommendedName>
    <alternativeName>
        <fullName evidence="10">DNA topoisomerase I</fullName>
    </alternativeName>
</protein>
<dbReference type="SUPFAM" id="SSF57783">
    <property type="entry name" value="Zinc beta-ribbon"/>
    <property type="match status" value="1"/>
</dbReference>
<dbReference type="InterPro" id="IPR013497">
    <property type="entry name" value="Topo_IA_cen"/>
</dbReference>
<evidence type="ECO:0000256" key="10">
    <source>
        <dbReference type="HAMAP-Rule" id="MF_00952"/>
    </source>
</evidence>
<name>A0A1F5K9Z2_9BACT</name>
<feature type="active site" description="O-(5'-phospho-DNA)-tyrosine intermediate" evidence="10">
    <location>
        <position position="312"/>
    </location>
</feature>
<feature type="site" description="Interaction with DNA" evidence="10">
    <location>
        <position position="314"/>
    </location>
</feature>
<feature type="site" description="Interaction with DNA" evidence="10">
    <location>
        <position position="163"/>
    </location>
</feature>
<dbReference type="PANTHER" id="PTHR42785">
    <property type="entry name" value="DNA TOPOISOMERASE, TYPE IA, CORE"/>
    <property type="match status" value="1"/>
</dbReference>
<keyword evidence="9 10" id="KW-0413">Isomerase</keyword>
<evidence type="ECO:0000313" key="14">
    <source>
        <dbReference type="Proteomes" id="UP000176527"/>
    </source>
</evidence>
<feature type="site" description="Interaction with DNA" evidence="10">
    <location>
        <position position="156"/>
    </location>
</feature>
<feature type="domain" description="Toprim" evidence="11">
    <location>
        <begin position="2"/>
        <end position="121"/>
    </location>
</feature>
<dbReference type="Gene3D" id="1.10.290.10">
    <property type="entry name" value="Topoisomerase I, domain 4"/>
    <property type="match status" value="1"/>
</dbReference>
<feature type="site" description="Interaction with DNA" evidence="10">
    <location>
        <position position="521"/>
    </location>
</feature>
<feature type="site" description="Interaction with DNA" evidence="10">
    <location>
        <position position="147"/>
    </location>
</feature>
<evidence type="ECO:0000256" key="6">
    <source>
        <dbReference type="ARBA" id="ARBA00022842"/>
    </source>
</evidence>
<dbReference type="InterPro" id="IPR005733">
    <property type="entry name" value="TopoI_bac-type"/>
</dbReference>
<dbReference type="Proteomes" id="UP000176527">
    <property type="component" value="Unassembled WGS sequence"/>
</dbReference>
<dbReference type="Gene3D" id="3.40.50.140">
    <property type="match status" value="1"/>
</dbReference>
<keyword evidence="8 10" id="KW-0238">DNA-binding</keyword>
<dbReference type="AlphaFoldDB" id="A0A1F5K9Z2"/>
<keyword evidence="5" id="KW-0862">Zinc</keyword>
<evidence type="ECO:0000256" key="4">
    <source>
        <dbReference type="ARBA" id="ARBA00022771"/>
    </source>
</evidence>
<keyword evidence="3" id="KW-0479">Metal-binding</keyword>
<feature type="site" description="Interaction with DNA" evidence="10">
    <location>
        <position position="151"/>
    </location>
</feature>
<dbReference type="PANTHER" id="PTHR42785:SF1">
    <property type="entry name" value="DNA TOPOISOMERASE"/>
    <property type="match status" value="1"/>
</dbReference>
<dbReference type="InterPro" id="IPR003601">
    <property type="entry name" value="Topo_IA_2"/>
</dbReference>
<dbReference type="CDD" id="cd03363">
    <property type="entry name" value="TOPRIM_TopoIA_TopoI"/>
    <property type="match status" value="1"/>
</dbReference>
<dbReference type="GO" id="GO:0003677">
    <property type="term" value="F:DNA binding"/>
    <property type="evidence" value="ECO:0007669"/>
    <property type="project" value="UniProtKB-KW"/>
</dbReference>
<comment type="caution">
    <text evidence="13">The sequence shown here is derived from an EMBL/GenBank/DDBJ whole genome shotgun (WGS) entry which is preliminary data.</text>
</comment>
<dbReference type="EC" id="5.6.2.1" evidence="10"/>
<dbReference type="GO" id="GO:0003917">
    <property type="term" value="F:DNA topoisomerase type I (single strand cut, ATP-independent) activity"/>
    <property type="evidence" value="ECO:0007669"/>
    <property type="project" value="UniProtKB-UniRule"/>
</dbReference>
<comment type="catalytic activity">
    <reaction evidence="1 10">
        <text>ATP-independent breakage of single-stranded DNA, followed by passage and rejoining.</text>
        <dbReference type="EC" id="5.6.2.1"/>
    </reaction>
</comment>
<dbReference type="PROSITE" id="PS00396">
    <property type="entry name" value="TOPO_IA_1"/>
    <property type="match status" value="1"/>
</dbReference>
<dbReference type="Pfam" id="PF01396">
    <property type="entry name" value="Zn_ribbon_Top1"/>
    <property type="match status" value="2"/>
</dbReference>
<dbReference type="GO" id="GO:0006265">
    <property type="term" value="P:DNA topological change"/>
    <property type="evidence" value="ECO:0007669"/>
    <property type="project" value="UniProtKB-UniRule"/>
</dbReference>
<feature type="domain" description="Topo IA-type catalytic" evidence="12">
    <location>
        <begin position="137"/>
        <end position="589"/>
    </location>
</feature>
<dbReference type="InterPro" id="IPR023406">
    <property type="entry name" value="Topo_IA_AS"/>
</dbReference>
<evidence type="ECO:0000256" key="7">
    <source>
        <dbReference type="ARBA" id="ARBA00023029"/>
    </source>
</evidence>
<evidence type="ECO:0000256" key="5">
    <source>
        <dbReference type="ARBA" id="ARBA00022833"/>
    </source>
</evidence>
<dbReference type="SMART" id="SM00436">
    <property type="entry name" value="TOP1Bc"/>
    <property type="match status" value="1"/>
</dbReference>
<dbReference type="CDD" id="cd00186">
    <property type="entry name" value="TOP1Ac"/>
    <property type="match status" value="1"/>
</dbReference>
<dbReference type="InterPro" id="IPR028612">
    <property type="entry name" value="Topoisom_1_IA"/>
</dbReference>
<comment type="subunit">
    <text evidence="10">Monomer.</text>
</comment>
<dbReference type="InterPro" id="IPR003602">
    <property type="entry name" value="Topo_IA_DNA-bd_dom"/>
</dbReference>
<dbReference type="PRINTS" id="PR00417">
    <property type="entry name" value="PRTPISMRASEI"/>
</dbReference>
<dbReference type="InterPro" id="IPR000380">
    <property type="entry name" value="Topo_IA"/>
</dbReference>